<evidence type="ECO:0000313" key="5">
    <source>
        <dbReference type="Proteomes" id="UP000831113"/>
    </source>
</evidence>
<keyword evidence="5" id="KW-1185">Reference proteome</keyword>
<evidence type="ECO:0000313" key="4">
    <source>
        <dbReference type="EMBL" id="UOG74811.1"/>
    </source>
</evidence>
<evidence type="ECO:0000256" key="1">
    <source>
        <dbReference type="SAM" id="MobiDB-lite"/>
    </source>
</evidence>
<accession>A0ABY4CX10</accession>
<keyword evidence="2" id="KW-0732">Signal</keyword>
<dbReference type="RefSeq" id="WP_243798429.1">
    <property type="nucleotide sequence ID" value="NZ_CP094669.1"/>
</dbReference>
<feature type="chain" id="PRO_5046682207" evidence="2">
    <location>
        <begin position="20"/>
        <end position="228"/>
    </location>
</feature>
<name>A0ABY4CX10_9BACT</name>
<gene>
    <name evidence="4" type="ORF">MTX78_22190</name>
</gene>
<feature type="signal peptide" evidence="2">
    <location>
        <begin position="1"/>
        <end position="19"/>
    </location>
</feature>
<evidence type="ECO:0000256" key="2">
    <source>
        <dbReference type="SAM" id="SignalP"/>
    </source>
</evidence>
<protein>
    <submittedName>
        <fullName evidence="4">DUF3365 domain-containing protein</fullName>
    </submittedName>
</protein>
<feature type="region of interest" description="Disordered" evidence="1">
    <location>
        <begin position="111"/>
        <end position="131"/>
    </location>
</feature>
<dbReference type="Proteomes" id="UP000831113">
    <property type="component" value="Chromosome"/>
</dbReference>
<dbReference type="Pfam" id="PF11845">
    <property type="entry name" value="Tll0287-like"/>
    <property type="match status" value="1"/>
</dbReference>
<reference evidence="4 5" key="1">
    <citation type="submission" date="2022-03" db="EMBL/GenBank/DDBJ databases">
        <title>Hymenobactersp. isolated from the air.</title>
        <authorList>
            <person name="Won M."/>
            <person name="Kwon S.-W."/>
        </authorList>
    </citation>
    <scope>NUCLEOTIDE SEQUENCE [LARGE SCALE GENOMIC DNA]</scope>
    <source>
        <strain evidence="4 5">KACC 21982</strain>
    </source>
</reference>
<organism evidence="4 5">
    <name type="scientific">Hymenobacter tibetensis</name>
    <dbReference type="NCBI Taxonomy" id="497967"/>
    <lineage>
        <taxon>Bacteria</taxon>
        <taxon>Pseudomonadati</taxon>
        <taxon>Bacteroidota</taxon>
        <taxon>Cytophagia</taxon>
        <taxon>Cytophagales</taxon>
        <taxon>Hymenobacteraceae</taxon>
        <taxon>Hymenobacter</taxon>
    </lineage>
</organism>
<sequence>MPHFLRSLAGLLLLSSLLAACSSDQIEHIKDGKKIAITLDKMVVKRILPVDLLRATRWAGDSLTGHADQELRRVLAEKLQAGGVAAALPYCRPETFASVDSIEKDLQAVAQRRSTRPRNRANQASLAPPDMQPDTVRRVARLSGEVFTYQRPITLSDALCLRCHGEVGKDITAPDYALIQKQYPQDQATGYRVGQPMGVWQVTLQRAGIAEFYTMKTRKIMKPRKKLF</sequence>
<dbReference type="InterPro" id="IPR021796">
    <property type="entry name" value="Tll0287-like_dom"/>
</dbReference>
<evidence type="ECO:0000259" key="3">
    <source>
        <dbReference type="Pfam" id="PF11845"/>
    </source>
</evidence>
<feature type="domain" description="Tll0287-like" evidence="3">
    <location>
        <begin position="70"/>
        <end position="203"/>
    </location>
</feature>
<dbReference type="EMBL" id="CP094669">
    <property type="protein sequence ID" value="UOG74811.1"/>
    <property type="molecule type" value="Genomic_DNA"/>
</dbReference>
<dbReference type="PROSITE" id="PS51257">
    <property type="entry name" value="PROKAR_LIPOPROTEIN"/>
    <property type="match status" value="1"/>
</dbReference>
<proteinExistence type="predicted"/>